<dbReference type="UniPathway" id="UPA00035">
    <property type="reaction ID" value="UER00043"/>
</dbReference>
<evidence type="ECO:0000256" key="3">
    <source>
        <dbReference type="ARBA" id="ARBA00008737"/>
    </source>
</evidence>
<comment type="catalytic activity">
    <reaction evidence="1 9">
        <text>1-(2-carboxyphenylamino)-1-deoxy-D-ribulose 5-phosphate + H(+) = (1S,2R)-1-C-(indol-3-yl)glycerol 3-phosphate + CO2 + H2O</text>
        <dbReference type="Rhea" id="RHEA:23476"/>
        <dbReference type="ChEBI" id="CHEBI:15377"/>
        <dbReference type="ChEBI" id="CHEBI:15378"/>
        <dbReference type="ChEBI" id="CHEBI:16526"/>
        <dbReference type="ChEBI" id="CHEBI:58613"/>
        <dbReference type="ChEBI" id="CHEBI:58866"/>
        <dbReference type="EC" id="4.1.1.48"/>
    </reaction>
</comment>
<dbReference type="EC" id="4.1.1.48" evidence="9"/>
<keyword evidence="4 9" id="KW-0028">Amino-acid biosynthesis</keyword>
<dbReference type="EMBL" id="CP034465">
    <property type="protein sequence ID" value="AZP04701.1"/>
    <property type="molecule type" value="Genomic_DNA"/>
</dbReference>
<evidence type="ECO:0000313" key="11">
    <source>
        <dbReference type="EMBL" id="AZP04701.1"/>
    </source>
</evidence>
<evidence type="ECO:0000256" key="9">
    <source>
        <dbReference type="HAMAP-Rule" id="MF_00134"/>
    </source>
</evidence>
<dbReference type="PROSITE" id="PS00614">
    <property type="entry name" value="IGPS"/>
    <property type="match status" value="1"/>
</dbReference>
<evidence type="ECO:0000256" key="2">
    <source>
        <dbReference type="ARBA" id="ARBA00004696"/>
    </source>
</evidence>
<dbReference type="PANTHER" id="PTHR22854:SF2">
    <property type="entry name" value="INDOLE-3-GLYCEROL-PHOSPHATE SYNTHASE"/>
    <property type="match status" value="1"/>
</dbReference>
<keyword evidence="5 9" id="KW-0210">Decarboxylase</keyword>
<dbReference type="Pfam" id="PF00218">
    <property type="entry name" value="IGPS"/>
    <property type="match status" value="1"/>
</dbReference>
<dbReference type="InterPro" id="IPR013798">
    <property type="entry name" value="Indole-3-glycerol_P_synth_dom"/>
</dbReference>
<evidence type="ECO:0000256" key="1">
    <source>
        <dbReference type="ARBA" id="ARBA00001633"/>
    </source>
</evidence>
<keyword evidence="8 9" id="KW-0456">Lyase</keyword>
<dbReference type="GO" id="GO:0000162">
    <property type="term" value="P:L-tryptophan biosynthetic process"/>
    <property type="evidence" value="ECO:0007669"/>
    <property type="project" value="UniProtKB-UniRule"/>
</dbReference>
<dbReference type="Proteomes" id="UP000273326">
    <property type="component" value="Chromosome"/>
</dbReference>
<dbReference type="HAMAP" id="MF_00134_B">
    <property type="entry name" value="IGPS_B"/>
    <property type="match status" value="1"/>
</dbReference>
<dbReference type="CDD" id="cd00331">
    <property type="entry name" value="IGPS"/>
    <property type="match status" value="1"/>
</dbReference>
<evidence type="ECO:0000256" key="6">
    <source>
        <dbReference type="ARBA" id="ARBA00022822"/>
    </source>
</evidence>
<comment type="similarity">
    <text evidence="3 9">Belongs to the TrpC family.</text>
</comment>
<feature type="domain" description="Indole-3-glycerol phosphate synthase" evidence="10">
    <location>
        <begin position="4"/>
        <end position="255"/>
    </location>
</feature>
<evidence type="ECO:0000256" key="8">
    <source>
        <dbReference type="ARBA" id="ARBA00023239"/>
    </source>
</evidence>
<dbReference type="InterPro" id="IPR013785">
    <property type="entry name" value="Aldolase_TIM"/>
</dbReference>
<dbReference type="RefSeq" id="WP_126110367.1">
    <property type="nucleotide sequence ID" value="NZ_CP034465.1"/>
</dbReference>
<dbReference type="InterPro" id="IPR045186">
    <property type="entry name" value="Indole-3-glycerol_P_synth"/>
</dbReference>
<evidence type="ECO:0000313" key="12">
    <source>
        <dbReference type="Proteomes" id="UP000273326"/>
    </source>
</evidence>
<accession>A0A3Q9BKR9</accession>
<dbReference type="SUPFAM" id="SSF51366">
    <property type="entry name" value="Ribulose-phoshate binding barrel"/>
    <property type="match status" value="1"/>
</dbReference>
<dbReference type="OrthoDB" id="9804217at2"/>
<gene>
    <name evidence="9 11" type="primary">trpC</name>
    <name evidence="11" type="ORF">EJN90_08670</name>
</gene>
<evidence type="ECO:0000256" key="4">
    <source>
        <dbReference type="ARBA" id="ARBA00022605"/>
    </source>
</evidence>
<keyword evidence="7 9" id="KW-0057">Aromatic amino acid biosynthesis</keyword>
<protein>
    <recommendedName>
        <fullName evidence="9">Indole-3-glycerol phosphate synthase</fullName>
        <shortName evidence="9">IGPS</shortName>
        <ecNumber evidence="9">4.1.1.48</ecNumber>
    </recommendedName>
</protein>
<dbReference type="GO" id="GO:0004640">
    <property type="term" value="F:phosphoribosylanthranilate isomerase activity"/>
    <property type="evidence" value="ECO:0007669"/>
    <property type="project" value="TreeGrafter"/>
</dbReference>
<name>A0A3Q9BKR9_9LACT</name>
<comment type="pathway">
    <text evidence="2 9">Amino-acid biosynthesis; L-tryptophan biosynthesis; L-tryptophan from chorismate: step 4/5.</text>
</comment>
<evidence type="ECO:0000259" key="10">
    <source>
        <dbReference type="Pfam" id="PF00218"/>
    </source>
</evidence>
<proteinExistence type="inferred from homology"/>
<dbReference type="KEGG" id="jeh:EJN90_08670"/>
<keyword evidence="6 9" id="KW-0822">Tryptophan biosynthesis</keyword>
<organism evidence="11 12">
    <name type="scientific">Jeotgalibaca ciconiae</name>
    <dbReference type="NCBI Taxonomy" id="2496265"/>
    <lineage>
        <taxon>Bacteria</taxon>
        <taxon>Bacillati</taxon>
        <taxon>Bacillota</taxon>
        <taxon>Bacilli</taxon>
        <taxon>Lactobacillales</taxon>
        <taxon>Carnobacteriaceae</taxon>
        <taxon>Jeotgalibaca</taxon>
    </lineage>
</organism>
<dbReference type="InterPro" id="IPR011060">
    <property type="entry name" value="RibuloseP-bd_barrel"/>
</dbReference>
<dbReference type="GO" id="GO:0004425">
    <property type="term" value="F:indole-3-glycerol-phosphate synthase activity"/>
    <property type="evidence" value="ECO:0007669"/>
    <property type="project" value="UniProtKB-UniRule"/>
</dbReference>
<keyword evidence="12" id="KW-1185">Reference proteome</keyword>
<reference evidence="12" key="1">
    <citation type="submission" date="2018-12" db="EMBL/GenBank/DDBJ databases">
        <title>Complete genome sequencing of Jeotgalibaca sp. H21T32.</title>
        <authorList>
            <person name="Bae J.-W."/>
            <person name="Lee S.-Y."/>
        </authorList>
    </citation>
    <scope>NUCLEOTIDE SEQUENCE [LARGE SCALE GENOMIC DNA]</scope>
    <source>
        <strain evidence="12">H21T32</strain>
    </source>
</reference>
<sequence>MSILDDIVLATKKRVEIEKTRLPLEDLLAQKMPESTSFAFEKALKESQISFICEVKKASPSKGVIAEEFPYTQIAKQYEEAGAAAISVLTEPDFFQGKNEYLTAIRQVVSLPILRKDFIVDPYQIVQSKHLGADAILLICSILSPQQLSEFIVLADELGLSAITEAHDEKEVQMALEAGSRVIGVNNRDLHTFKVDINNSVRLRKLAPKETLFIAESGIQTAEDIDVLEKNHMDAVLIGEAFMKERDKKAKLKELKGELE</sequence>
<dbReference type="NCBIfam" id="NF001377">
    <property type="entry name" value="PRK00278.2-4"/>
    <property type="match status" value="1"/>
</dbReference>
<dbReference type="FunFam" id="3.20.20.70:FF:000024">
    <property type="entry name" value="Indole-3-glycerol phosphate synthase"/>
    <property type="match status" value="1"/>
</dbReference>
<dbReference type="Gene3D" id="3.20.20.70">
    <property type="entry name" value="Aldolase class I"/>
    <property type="match status" value="1"/>
</dbReference>
<dbReference type="AlphaFoldDB" id="A0A3Q9BKR9"/>
<dbReference type="PANTHER" id="PTHR22854">
    <property type="entry name" value="TRYPTOPHAN BIOSYNTHESIS PROTEIN"/>
    <property type="match status" value="1"/>
</dbReference>
<evidence type="ECO:0000256" key="7">
    <source>
        <dbReference type="ARBA" id="ARBA00023141"/>
    </source>
</evidence>
<dbReference type="InterPro" id="IPR001468">
    <property type="entry name" value="Indole-3-GlycerolPSynthase_CS"/>
</dbReference>
<evidence type="ECO:0000256" key="5">
    <source>
        <dbReference type="ARBA" id="ARBA00022793"/>
    </source>
</evidence>